<evidence type="ECO:0000313" key="1">
    <source>
        <dbReference type="EMBL" id="OLU43045.1"/>
    </source>
</evidence>
<dbReference type="RefSeq" id="WP_075817496.1">
    <property type="nucleotide sequence ID" value="NZ_CAJUTZ010000126.1"/>
</dbReference>
<dbReference type="Proteomes" id="UP000186341">
    <property type="component" value="Unassembled WGS sequence"/>
</dbReference>
<reference evidence="1 2" key="1">
    <citation type="submission" date="2016-11" db="EMBL/GenBank/DDBJ databases">
        <title>Description of two novel members of the family Erysipelotrichaceae: Ileibacterium lipovorans gen. nov., sp. nov. and Dubosiella newyorkensis, gen. nov., sp. nov.</title>
        <authorList>
            <person name="Cox L.M."/>
            <person name="Sohn J."/>
            <person name="Tyrrell K.L."/>
            <person name="Citron D.M."/>
            <person name="Lawson P.A."/>
            <person name="Patel N.B."/>
            <person name="Iizumi T."/>
            <person name="Perez-Perez G.I."/>
            <person name="Goldstein E.J."/>
            <person name="Blaser M.J."/>
        </authorList>
    </citation>
    <scope>NUCLEOTIDE SEQUENCE [LARGE SCALE GENOMIC DNA]</scope>
    <source>
        <strain evidence="1 2">NYU-BL-A3</strain>
    </source>
</reference>
<dbReference type="Gene3D" id="1.10.3290.10">
    <property type="entry name" value="Fido-like domain"/>
    <property type="match status" value="1"/>
</dbReference>
<sequence>MHLSIAIRKQRSKYYKAFEICENELNCSDLTPFVLFFLNALEDVLEHETMVLKEKNETFKKYTKKIFEVIKGSKKADAEFLTFLAAQTLFSVDGARKIEIAQALNKSDN</sequence>
<dbReference type="AlphaFoldDB" id="A0A1U7NJ33"/>
<accession>A0A1U7NJ33</accession>
<organism evidence="1 2">
    <name type="scientific">Ileibacterium valens</name>
    <dbReference type="NCBI Taxonomy" id="1862668"/>
    <lineage>
        <taxon>Bacteria</taxon>
        <taxon>Bacillati</taxon>
        <taxon>Bacillota</taxon>
        <taxon>Erysipelotrichia</taxon>
        <taxon>Erysipelotrichales</taxon>
        <taxon>Erysipelotrichaceae</taxon>
        <taxon>Ileibacterium</taxon>
    </lineage>
</organism>
<comment type="caution">
    <text evidence="1">The sequence shown here is derived from an EMBL/GenBank/DDBJ whole genome shotgun (WGS) entry which is preliminary data.</text>
</comment>
<gene>
    <name evidence="1" type="ORF">BO222_00730</name>
</gene>
<dbReference type="InterPro" id="IPR036597">
    <property type="entry name" value="Fido-like_dom_sf"/>
</dbReference>
<dbReference type="EMBL" id="MPJW01000027">
    <property type="protein sequence ID" value="OLU43045.1"/>
    <property type="molecule type" value="Genomic_DNA"/>
</dbReference>
<keyword evidence="2" id="KW-1185">Reference proteome</keyword>
<dbReference type="GeneID" id="82201773"/>
<name>A0A1U7NJ33_9FIRM</name>
<evidence type="ECO:0000313" key="2">
    <source>
        <dbReference type="Proteomes" id="UP000186341"/>
    </source>
</evidence>
<protein>
    <submittedName>
        <fullName evidence="1">Uncharacterized protein</fullName>
    </submittedName>
</protein>
<proteinExistence type="predicted"/>